<feature type="non-terminal residue" evidence="2">
    <location>
        <position position="123"/>
    </location>
</feature>
<dbReference type="Gramene" id="Al_scaffold_0004_726">
    <property type="protein sequence ID" value="Al_scaffold_0004_726"/>
    <property type="gene ID" value="Al_scaffold_0004_726"/>
</dbReference>
<dbReference type="eggNOG" id="ENOG502T04P">
    <property type="taxonomic scope" value="Eukaryota"/>
</dbReference>
<keyword evidence="1" id="KW-1133">Transmembrane helix</keyword>
<feature type="non-terminal residue" evidence="2">
    <location>
        <position position="1"/>
    </location>
</feature>
<protein>
    <submittedName>
        <fullName evidence="2">Predicted protein</fullName>
    </submittedName>
</protein>
<evidence type="ECO:0000313" key="3">
    <source>
        <dbReference type="Proteomes" id="UP000008694"/>
    </source>
</evidence>
<name>D7LC19_ARALL</name>
<accession>D7LC19</accession>
<keyword evidence="3" id="KW-1185">Reference proteome</keyword>
<evidence type="ECO:0000313" key="2">
    <source>
        <dbReference type="EMBL" id="EFH56984.1"/>
    </source>
</evidence>
<dbReference type="AlphaFoldDB" id="D7LC19"/>
<dbReference type="HOGENOM" id="CLU_2021148_0_0_1"/>
<keyword evidence="1" id="KW-0472">Membrane</keyword>
<proteinExistence type="predicted"/>
<dbReference type="STRING" id="81972.D7LC19"/>
<evidence type="ECO:0000256" key="1">
    <source>
        <dbReference type="SAM" id="Phobius"/>
    </source>
</evidence>
<keyword evidence="1" id="KW-0812">Transmembrane</keyword>
<sequence length="123" mass="14518">VTWQPYKISDRDLELHDEYKDHVYMIYSCAACICFNVVAYNCPHNFFKQLGPAEVCTPNEMPDMKIHPKLSISKNKDKDWRTTSLYAKVNQCWNKQHYYVVNAGHKKFPTMYFVGNLSETTKR</sequence>
<dbReference type="EMBL" id="GL348716">
    <property type="protein sequence ID" value="EFH56984.1"/>
    <property type="molecule type" value="Genomic_DNA"/>
</dbReference>
<dbReference type="Proteomes" id="UP000008694">
    <property type="component" value="Unassembled WGS sequence"/>
</dbReference>
<organism evidence="3">
    <name type="scientific">Arabidopsis lyrata subsp. lyrata</name>
    <name type="common">Lyre-leaved rock-cress</name>
    <dbReference type="NCBI Taxonomy" id="81972"/>
    <lineage>
        <taxon>Eukaryota</taxon>
        <taxon>Viridiplantae</taxon>
        <taxon>Streptophyta</taxon>
        <taxon>Embryophyta</taxon>
        <taxon>Tracheophyta</taxon>
        <taxon>Spermatophyta</taxon>
        <taxon>Magnoliopsida</taxon>
        <taxon>eudicotyledons</taxon>
        <taxon>Gunneridae</taxon>
        <taxon>Pentapetalae</taxon>
        <taxon>rosids</taxon>
        <taxon>malvids</taxon>
        <taxon>Brassicales</taxon>
        <taxon>Brassicaceae</taxon>
        <taxon>Camelineae</taxon>
        <taxon>Arabidopsis</taxon>
    </lineage>
</organism>
<reference evidence="3" key="1">
    <citation type="journal article" date="2011" name="Nat. Genet.">
        <title>The Arabidopsis lyrata genome sequence and the basis of rapid genome size change.</title>
        <authorList>
            <person name="Hu T.T."/>
            <person name="Pattyn P."/>
            <person name="Bakker E.G."/>
            <person name="Cao J."/>
            <person name="Cheng J.-F."/>
            <person name="Clark R.M."/>
            <person name="Fahlgren N."/>
            <person name="Fawcett J.A."/>
            <person name="Grimwood J."/>
            <person name="Gundlach H."/>
            <person name="Haberer G."/>
            <person name="Hollister J.D."/>
            <person name="Ossowski S."/>
            <person name="Ottilar R.P."/>
            <person name="Salamov A.A."/>
            <person name="Schneeberger K."/>
            <person name="Spannagl M."/>
            <person name="Wang X."/>
            <person name="Yang L."/>
            <person name="Nasrallah M.E."/>
            <person name="Bergelson J."/>
            <person name="Carrington J.C."/>
            <person name="Gaut B.S."/>
            <person name="Schmutz J."/>
            <person name="Mayer K.F.X."/>
            <person name="Van de Peer Y."/>
            <person name="Grigoriev I.V."/>
            <person name="Nordborg M."/>
            <person name="Weigel D."/>
            <person name="Guo Y.-L."/>
        </authorList>
    </citation>
    <scope>NUCLEOTIDE SEQUENCE [LARGE SCALE GENOMIC DNA]</scope>
    <source>
        <strain evidence="3">cv. MN47</strain>
    </source>
</reference>
<feature type="transmembrane region" description="Helical" evidence="1">
    <location>
        <begin position="24"/>
        <end position="42"/>
    </location>
</feature>
<gene>
    <name evidence="2" type="ORF">ARALYDRAFT_668007</name>
</gene>